<evidence type="ECO:0000256" key="3">
    <source>
        <dbReference type="ARBA" id="ARBA00022989"/>
    </source>
</evidence>
<dbReference type="Gene3D" id="2.170.270.10">
    <property type="entry name" value="SET domain"/>
    <property type="match status" value="1"/>
</dbReference>
<evidence type="ECO:0000256" key="4">
    <source>
        <dbReference type="ARBA" id="ARBA00023136"/>
    </source>
</evidence>
<feature type="region of interest" description="Disordered" evidence="5">
    <location>
        <begin position="626"/>
        <end position="660"/>
    </location>
</feature>
<comment type="subcellular location">
    <subcellularLocation>
        <location evidence="1">Membrane</location>
        <topology evidence="1">Single-pass membrane protein</topology>
    </subcellularLocation>
</comment>
<keyword evidence="8" id="KW-1185">Reference proteome</keyword>
<dbReference type="OrthoDB" id="10674243at2759"/>
<evidence type="ECO:0000313" key="8">
    <source>
        <dbReference type="Proteomes" id="UP000662931"/>
    </source>
</evidence>
<dbReference type="AlphaFoldDB" id="A0A875S3G3"/>
<dbReference type="GO" id="GO:0071944">
    <property type="term" value="C:cell periphery"/>
    <property type="evidence" value="ECO:0007669"/>
    <property type="project" value="UniProtKB-ARBA"/>
</dbReference>
<evidence type="ECO:0000256" key="2">
    <source>
        <dbReference type="ARBA" id="ARBA00022692"/>
    </source>
</evidence>
<dbReference type="Gene3D" id="6.10.140.2220">
    <property type="match status" value="1"/>
</dbReference>
<feature type="region of interest" description="Disordered" evidence="5">
    <location>
        <begin position="676"/>
        <end position="764"/>
    </location>
</feature>
<dbReference type="GeneID" id="62196244"/>
<dbReference type="Gene3D" id="1.10.220.160">
    <property type="match status" value="1"/>
</dbReference>
<proteinExistence type="predicted"/>
<evidence type="ECO:0000256" key="1">
    <source>
        <dbReference type="ARBA" id="ARBA00004167"/>
    </source>
</evidence>
<organism evidence="7 8">
    <name type="scientific">Eeniella nana</name>
    <name type="common">Yeast</name>
    <name type="synonym">Brettanomyces nanus</name>
    <dbReference type="NCBI Taxonomy" id="13502"/>
    <lineage>
        <taxon>Eukaryota</taxon>
        <taxon>Fungi</taxon>
        <taxon>Dikarya</taxon>
        <taxon>Ascomycota</taxon>
        <taxon>Saccharomycotina</taxon>
        <taxon>Pichiomycetes</taxon>
        <taxon>Pichiales</taxon>
        <taxon>Pichiaceae</taxon>
        <taxon>Brettanomyces</taxon>
    </lineage>
</organism>
<dbReference type="PANTHER" id="PTHR15549">
    <property type="entry name" value="PAIRED IMMUNOGLOBULIN-LIKE TYPE 2 RECEPTOR"/>
    <property type="match status" value="1"/>
</dbReference>
<dbReference type="Proteomes" id="UP000662931">
    <property type="component" value="Chromosome 3"/>
</dbReference>
<feature type="compositionally biased region" description="Acidic residues" evidence="5">
    <location>
        <begin position="733"/>
        <end position="752"/>
    </location>
</feature>
<dbReference type="GO" id="GO:0016020">
    <property type="term" value="C:membrane"/>
    <property type="evidence" value="ECO:0007669"/>
    <property type="project" value="UniProtKB-SubCell"/>
</dbReference>
<feature type="transmembrane region" description="Helical" evidence="6">
    <location>
        <begin position="455"/>
        <end position="480"/>
    </location>
</feature>
<dbReference type="KEGG" id="bnn:FOA43_002843"/>
<feature type="compositionally biased region" description="Basic residues" evidence="5">
    <location>
        <begin position="683"/>
        <end position="701"/>
    </location>
</feature>
<keyword evidence="2 6" id="KW-0812">Transmembrane</keyword>
<dbReference type="InterPro" id="IPR046341">
    <property type="entry name" value="SET_dom_sf"/>
</dbReference>
<name>A0A875S3G3_EENNA</name>
<dbReference type="EMBL" id="CP064814">
    <property type="protein sequence ID" value="QPG75488.1"/>
    <property type="molecule type" value="Genomic_DNA"/>
</dbReference>
<gene>
    <name evidence="7" type="ORF">FOA43_002843</name>
</gene>
<dbReference type="PANTHER" id="PTHR15549:SF33">
    <property type="entry name" value="MEMBRANE PROTEIN WSC4, PUTATIVE (AFU_ORTHOLOGUE AFUA_5G09020)-RELATED"/>
    <property type="match status" value="1"/>
</dbReference>
<evidence type="ECO:0000313" key="7">
    <source>
        <dbReference type="EMBL" id="QPG75488.1"/>
    </source>
</evidence>
<dbReference type="InterPro" id="IPR051694">
    <property type="entry name" value="Immunoregulatory_rcpt-like"/>
</dbReference>
<keyword evidence="3 6" id="KW-1133">Transmembrane helix</keyword>
<reference evidence="7" key="1">
    <citation type="submission" date="2020-10" db="EMBL/GenBank/DDBJ databases">
        <authorList>
            <person name="Roach M.J.R."/>
        </authorList>
    </citation>
    <scope>NUCLEOTIDE SEQUENCE</scope>
    <source>
        <strain evidence="7">CBS 1945</strain>
    </source>
</reference>
<feature type="compositionally biased region" description="Polar residues" evidence="5">
    <location>
        <begin position="753"/>
        <end position="764"/>
    </location>
</feature>
<accession>A0A875S3G3</accession>
<keyword evidence="4 6" id="KW-0472">Membrane</keyword>
<protein>
    <submittedName>
        <fullName evidence="7">Uncharacterized protein</fullName>
    </submittedName>
</protein>
<dbReference type="RefSeq" id="XP_038779053.1">
    <property type="nucleotide sequence ID" value="XM_038923125.1"/>
</dbReference>
<evidence type="ECO:0000256" key="5">
    <source>
        <dbReference type="SAM" id="MobiDB-lite"/>
    </source>
</evidence>
<evidence type="ECO:0000256" key="6">
    <source>
        <dbReference type="SAM" id="Phobius"/>
    </source>
</evidence>
<sequence>MKIKGFESGINSVSKLLKGHTDDEEFDKLASAKLNGIIELRGSANRDDSKRGLFSKKDLEEGDTIYEFKPFLQNVDQSCEKSCHHCLKDKEGLSFICNGCVKQDLSKENCENCDSEIPKELIRKKYMLIIGLLLEDNWLHNSVDILYDLTIGTIERCSFINSPEDVKDWMAAFESTRKYVPLKSWPLQILVNFIKEYYENREQDSFQRVRFTLLSNVQMDEGGLSRGLQFYELSVSLDAWIQYNKDKNTQQTNRMCVSLACQAYKHLGKYIGFNSLPMVDLDSLIKERGGRKLTVEEMKWSLNEFGTLCQYEKKLGDLLETTTQWKTKLNKENDKAICFKVTPTSTTSTSTSSSSIFSSSTFFAPEDTVVAVSMTSYYSTNYAYSQLFYVTDSGTTFSTAVPLTATTSVPLGASAIDYFSHPEVITTDLADFKSNHYSYLPDELQASSTKKKLSVGAIAGIAIGALIGLAAAVLLLFFLIRRNRRRKTGNVFSGSFNFMKTGGEKSDDNLRDTNSSNSHYGTFDVDRKKEYVPDLGISEKVASIPSMPPPVPPPPRKSRLLETGIEESFEPIATPEREMNVLYESNEENNRISEMPEYNDRRYRNPTRYETLSSNLSTFREAISGGKSIKSSHPSAPKPRKNRVVIQARSPRNVTPPPIVADTLSSVTFSQGRIESIDNDHKNGHHHSRSYGHSHSRHHSYNGHYIQSLNHKRHSSTGSLGTRDSSNNSSTTDFDEFDDFDDDEFDDADTEDIYSSSQGSSTYP</sequence>